<dbReference type="Proteomes" id="UP000699975">
    <property type="component" value="Unassembled WGS sequence"/>
</dbReference>
<dbReference type="EMBL" id="JAGSPB010000005">
    <property type="protein sequence ID" value="MBV7267561.1"/>
    <property type="molecule type" value="Genomic_DNA"/>
</dbReference>
<proteinExistence type="predicted"/>
<organism evidence="2 3">
    <name type="scientific">Erythrobacter ani</name>
    <dbReference type="NCBI Taxonomy" id="2827235"/>
    <lineage>
        <taxon>Bacteria</taxon>
        <taxon>Pseudomonadati</taxon>
        <taxon>Pseudomonadota</taxon>
        <taxon>Alphaproteobacteria</taxon>
        <taxon>Sphingomonadales</taxon>
        <taxon>Erythrobacteraceae</taxon>
        <taxon>Erythrobacter/Porphyrobacter group</taxon>
        <taxon>Erythrobacter</taxon>
    </lineage>
</organism>
<feature type="domain" description="Zona occludens toxin N-terminal" evidence="1">
    <location>
        <begin position="3"/>
        <end position="203"/>
    </location>
</feature>
<reference evidence="2 3" key="1">
    <citation type="submission" date="2021-04" db="EMBL/GenBank/DDBJ databases">
        <authorList>
            <person name="Pira H."/>
            <person name="Risdian C."/>
            <person name="Wink J."/>
        </authorList>
    </citation>
    <scope>NUCLEOTIDE SEQUENCE [LARGE SCALE GENOMIC DNA]</scope>
    <source>
        <strain evidence="2 3">WH131</strain>
    </source>
</reference>
<comment type="caution">
    <text evidence="2">The sequence shown here is derived from an EMBL/GenBank/DDBJ whole genome shotgun (WGS) entry which is preliminary data.</text>
</comment>
<evidence type="ECO:0000259" key="1">
    <source>
        <dbReference type="Pfam" id="PF05707"/>
    </source>
</evidence>
<gene>
    <name evidence="2" type="ORF">KCG45_15350</name>
</gene>
<name>A0ABS6SRW0_9SPHN</name>
<protein>
    <recommendedName>
        <fullName evidence="1">Zona occludens toxin N-terminal domain-containing protein</fullName>
    </recommendedName>
</protein>
<evidence type="ECO:0000313" key="2">
    <source>
        <dbReference type="EMBL" id="MBV7267561.1"/>
    </source>
</evidence>
<sequence>MAITAYTGPPGAGKSYAMISQVIVPAVAAGRRVVTNIDGVEPAKVRKYADKSATGDLGDVVLFYGEEAKKPGFFPTEEISDENTFVKGGDLLVFDEWRLYFPRRGQHPNADLEKFLRWHRHLTDEEGRTCDVVIGTQLATDVHGDYRGLIERSYKFRKLSALGMKKTYQYDVFEGHLQPKGGQYDKGNGRYKKEVFALYSSYDGGVDAKEKGTDARATIWSKGLAFGCAGMVAALGVCAYGVYSFFTSATEALPVPEQAPLGFAPVMPSNQPQQAPLPSSRWRIVGQLVGDEGPLVVVSDGTATRLLEGSCCEFRKGRPVAGNMNGQAIYAEDRVHVSRDAGMIELAP</sequence>
<keyword evidence="3" id="KW-1185">Reference proteome</keyword>
<dbReference type="RefSeq" id="WP_218318098.1">
    <property type="nucleotide sequence ID" value="NZ_JAGSPB010000005.1"/>
</dbReference>
<dbReference type="InterPro" id="IPR008900">
    <property type="entry name" value="Zot_N"/>
</dbReference>
<evidence type="ECO:0000313" key="3">
    <source>
        <dbReference type="Proteomes" id="UP000699975"/>
    </source>
</evidence>
<accession>A0ABS6SRW0</accession>
<dbReference type="Pfam" id="PF05707">
    <property type="entry name" value="Zot"/>
    <property type="match status" value="1"/>
</dbReference>